<dbReference type="EMBL" id="CP092488">
    <property type="protein sequence ID" value="UMB68769.1"/>
    <property type="molecule type" value="Genomic_DNA"/>
</dbReference>
<sequence length="365" mass="38825">MAAVVPGLSALLTWPTDHLTEAASHWEAVGERSYGLAHDVWSDALASDWQGEAAEALRTTTHSDMLTTSGVVDQLQDAASVARSGASDLEAARSQVRYAVEDARSAGFDVSENLSVTDRTTGGSVAQRAARQAAAQAFAGEIGGRAAQLVSTDAQVAARVTAAMAGVGSTFPNIPSGNGQIHAVDNRTFKQDPSLPVNPKDMTEAEARAAWAAVNADINAWNARCGRTFILPTEQSGYDSCIADKQPLLDRQAAIRARLHELKVPIEGEEPAQHPDTADPPFPPPQRINGYTGHGQEQIEGRDGHGVNDRALQDAVQNPTSPPSYQINDKGQGAYLYQGKDASVVLNKDGQVVTAWANNHNGWRY</sequence>
<accession>A0ABY3VH78</accession>
<keyword evidence="3" id="KW-1185">Reference proteome</keyword>
<gene>
    <name evidence="2" type="ORF">MKK62_20550</name>
</gene>
<proteinExistence type="predicted"/>
<name>A0ABY3VH78_9MYCO</name>
<dbReference type="Proteomes" id="UP001055336">
    <property type="component" value="Chromosome"/>
</dbReference>
<feature type="region of interest" description="Disordered" evidence="1">
    <location>
        <begin position="264"/>
        <end position="306"/>
    </location>
</feature>
<feature type="compositionally biased region" description="Basic and acidic residues" evidence="1">
    <location>
        <begin position="297"/>
        <end position="306"/>
    </location>
</feature>
<feature type="compositionally biased region" description="Basic and acidic residues" evidence="1">
    <location>
        <begin position="264"/>
        <end position="277"/>
    </location>
</feature>
<evidence type="ECO:0000256" key="1">
    <source>
        <dbReference type="SAM" id="MobiDB-lite"/>
    </source>
</evidence>
<reference evidence="2" key="1">
    <citation type="submission" date="2022-08" db="EMBL/GenBank/DDBJ databases">
        <title>Whole genome sequencing of non-tuberculosis mycobacteria type-strains.</title>
        <authorList>
            <person name="Igarashi Y."/>
            <person name="Osugi A."/>
            <person name="Mitarai S."/>
        </authorList>
    </citation>
    <scope>NUCLEOTIDE SEQUENCE</scope>
    <source>
        <strain evidence="2">DSM 45127</strain>
    </source>
</reference>
<protein>
    <recommendedName>
        <fullName evidence="4">Transmembrane protein</fullName>
    </recommendedName>
</protein>
<organism evidence="2 3">
    <name type="scientific">Mycobacterium paraterrae</name>
    <dbReference type="NCBI Taxonomy" id="577492"/>
    <lineage>
        <taxon>Bacteria</taxon>
        <taxon>Bacillati</taxon>
        <taxon>Actinomycetota</taxon>
        <taxon>Actinomycetes</taxon>
        <taxon>Mycobacteriales</taxon>
        <taxon>Mycobacteriaceae</taxon>
        <taxon>Mycobacterium</taxon>
    </lineage>
</organism>
<evidence type="ECO:0008006" key="4">
    <source>
        <dbReference type="Google" id="ProtNLM"/>
    </source>
</evidence>
<dbReference type="RefSeq" id="WP_240260309.1">
    <property type="nucleotide sequence ID" value="NZ_CP092488.2"/>
</dbReference>
<evidence type="ECO:0000313" key="3">
    <source>
        <dbReference type="Proteomes" id="UP001055336"/>
    </source>
</evidence>
<evidence type="ECO:0000313" key="2">
    <source>
        <dbReference type="EMBL" id="UMB68769.1"/>
    </source>
</evidence>